<sequence>MLSENKIFRIGIDKISLYNFSIETEKRFKKLTDYKENSLKEKTIITDELFSIVNSYTVYQGEKEVEESFFNRITFNPNKILTGDNICNSTTLDLKEAIEKLTLMLKEKEIYIDFSDSRIADIEINLNVPVDFNEYSEVFMLFFKQINFSKAISAITDSERVKNFKIDESFFTRINKSVTFKVYSKDREKNLNTSISRLEYFFETSSYKYISEKFGKDNSLATLLKNKDLIEVIFRERLKKDFIKKAFSYIENRIKPVLEKEYLAFKKANILARSTGRKEERNIYRYLEEFWIFDYSFLIDIIGKYDSKHKGRETKKILEKYIQHNNLKKLNYLLELIFPH</sequence>
<reference evidence="1 2" key="1">
    <citation type="submission" date="2018-06" db="EMBL/GenBank/DDBJ databases">
        <authorList>
            <consortium name="Pathogen Informatics"/>
            <person name="Doyle S."/>
        </authorList>
    </citation>
    <scope>NUCLEOTIDE SEQUENCE [LARGE SCALE GENOMIC DNA]</scope>
    <source>
        <strain evidence="1 2">NCTC12112</strain>
    </source>
</reference>
<gene>
    <name evidence="1" type="ORF">NCTC12112_01728</name>
</gene>
<accession>A0AAX2JAR3</accession>
<dbReference type="AlphaFoldDB" id="A0AAX2JAR3"/>
<evidence type="ECO:0008006" key="3">
    <source>
        <dbReference type="Google" id="ProtNLM"/>
    </source>
</evidence>
<organism evidence="1 2">
    <name type="scientific">Fusobacterium ulcerans</name>
    <dbReference type="NCBI Taxonomy" id="861"/>
    <lineage>
        <taxon>Bacteria</taxon>
        <taxon>Fusobacteriati</taxon>
        <taxon>Fusobacteriota</taxon>
        <taxon>Fusobacteriia</taxon>
        <taxon>Fusobacteriales</taxon>
        <taxon>Fusobacteriaceae</taxon>
        <taxon>Fusobacterium</taxon>
    </lineage>
</organism>
<dbReference type="RefSeq" id="WP_005980057.1">
    <property type="nucleotide sequence ID" value="NZ_CABKNW010000004.1"/>
</dbReference>
<dbReference type="KEGG" id="ful:C4N20_15740"/>
<name>A0AAX2JAR3_9FUSO</name>
<proteinExistence type="predicted"/>
<evidence type="ECO:0000313" key="2">
    <source>
        <dbReference type="Proteomes" id="UP000249008"/>
    </source>
</evidence>
<dbReference type="GeneID" id="78456280"/>
<dbReference type="Proteomes" id="UP000249008">
    <property type="component" value="Chromosome 1"/>
</dbReference>
<dbReference type="EMBL" id="LS483487">
    <property type="protein sequence ID" value="SQJ03965.1"/>
    <property type="molecule type" value="Genomic_DNA"/>
</dbReference>
<protein>
    <recommendedName>
        <fullName evidence="3">Replication initiation protein</fullName>
    </recommendedName>
</protein>
<evidence type="ECO:0000313" key="1">
    <source>
        <dbReference type="EMBL" id="SQJ03965.1"/>
    </source>
</evidence>